<keyword evidence="8 16" id="KW-1278">Translocase</keyword>
<evidence type="ECO:0000256" key="11">
    <source>
        <dbReference type="ARBA" id="ARBA00023027"/>
    </source>
</evidence>
<feature type="transmembrane region" description="Helical" evidence="16">
    <location>
        <begin position="6"/>
        <end position="26"/>
    </location>
</feature>
<keyword evidence="6 16" id="KW-0679">Respiratory chain</keyword>
<evidence type="ECO:0000256" key="4">
    <source>
        <dbReference type="ARBA" id="ARBA00016612"/>
    </source>
</evidence>
<dbReference type="AlphaFoldDB" id="E3SX68"/>
<keyword evidence="16" id="KW-0999">Mitochondrion inner membrane</keyword>
<dbReference type="EMBL" id="GU130252">
    <property type="protein sequence ID" value="ADA69751.1"/>
    <property type="molecule type" value="Genomic_DNA"/>
</dbReference>
<keyword evidence="13 16" id="KW-0496">Mitochondrion</keyword>
<evidence type="ECO:0000256" key="6">
    <source>
        <dbReference type="ARBA" id="ARBA00022660"/>
    </source>
</evidence>
<dbReference type="InterPro" id="IPR001133">
    <property type="entry name" value="NADH_UbQ_OxRdtase_chain4L/K"/>
</dbReference>
<keyword evidence="12 16" id="KW-0830">Ubiquinone</keyword>
<sequence>MELMYYSYVYLTALIMFSVGVVSFVLNKNHLLSALISLEFMVLSLFISISVFYQLPEGAAVSLAFITISVCEGALGLSVLVLYTRSFGSENLGTTAFNMW</sequence>
<evidence type="ECO:0000256" key="2">
    <source>
        <dbReference type="ARBA" id="ARBA00010519"/>
    </source>
</evidence>
<keyword evidence="14 16" id="KW-0472">Membrane</keyword>
<feature type="transmembrane region" description="Helical" evidence="16">
    <location>
        <begin position="31"/>
        <end position="53"/>
    </location>
</feature>
<keyword evidence="10 16" id="KW-1133">Transmembrane helix</keyword>
<dbReference type="Pfam" id="PF00420">
    <property type="entry name" value="Oxidored_q2"/>
    <property type="match status" value="1"/>
</dbReference>
<dbReference type="GO" id="GO:0030964">
    <property type="term" value="C:NADH dehydrogenase complex"/>
    <property type="evidence" value="ECO:0007669"/>
    <property type="project" value="TreeGrafter"/>
</dbReference>
<evidence type="ECO:0000256" key="14">
    <source>
        <dbReference type="ARBA" id="ARBA00023136"/>
    </source>
</evidence>
<evidence type="ECO:0000256" key="7">
    <source>
        <dbReference type="ARBA" id="ARBA00022692"/>
    </source>
</evidence>
<evidence type="ECO:0000256" key="15">
    <source>
        <dbReference type="ARBA" id="ARBA00049551"/>
    </source>
</evidence>
<dbReference type="GO" id="GO:0005743">
    <property type="term" value="C:mitochondrial inner membrane"/>
    <property type="evidence" value="ECO:0007669"/>
    <property type="project" value="UniProtKB-SubCell"/>
</dbReference>
<dbReference type="GO" id="GO:0016651">
    <property type="term" value="F:oxidoreductase activity, acting on NAD(P)H"/>
    <property type="evidence" value="ECO:0007669"/>
    <property type="project" value="InterPro"/>
</dbReference>
<evidence type="ECO:0000256" key="1">
    <source>
        <dbReference type="ARBA" id="ARBA00004225"/>
    </source>
</evidence>
<feature type="transmembrane region" description="Helical" evidence="16">
    <location>
        <begin position="59"/>
        <end position="83"/>
    </location>
</feature>
<name>E3SX68_ASEAQ</name>
<protein>
    <recommendedName>
        <fullName evidence="4 16">NADH-ubiquinone oxidoreductase chain 4L</fullName>
        <ecNumber evidence="3 16">7.1.1.2</ecNumber>
    </recommendedName>
</protein>
<evidence type="ECO:0000313" key="17">
    <source>
        <dbReference type="EMBL" id="ADA69751.1"/>
    </source>
</evidence>
<reference evidence="17" key="1">
    <citation type="journal article" date="2012" name="Mol. Phylogenet. Evol.">
        <title>Multiple rearrangements in mitochondrial genomes of Isopoda and phylogenetic implications.</title>
        <authorList>
            <person name="Kilpert F."/>
            <person name="Held C."/>
            <person name="Podsiadlowski L."/>
        </authorList>
    </citation>
    <scope>NUCLEOTIDE SEQUENCE</scope>
</reference>
<keyword evidence="9 16" id="KW-0249">Electron transport</keyword>
<evidence type="ECO:0000256" key="13">
    <source>
        <dbReference type="ARBA" id="ARBA00023128"/>
    </source>
</evidence>
<organism evidence="17">
    <name type="scientific">Asellus aquaticus</name>
    <name type="common">Water hoglouse</name>
    <dbReference type="NCBI Taxonomy" id="92525"/>
    <lineage>
        <taxon>Eukaryota</taxon>
        <taxon>Metazoa</taxon>
        <taxon>Ecdysozoa</taxon>
        <taxon>Arthropoda</taxon>
        <taxon>Crustacea</taxon>
        <taxon>Multicrustacea</taxon>
        <taxon>Malacostraca</taxon>
        <taxon>Eumalacostraca</taxon>
        <taxon>Peracarida</taxon>
        <taxon>Isopoda</taxon>
        <taxon>Asellota</taxon>
        <taxon>Aselloidea</taxon>
        <taxon>Asellidae</taxon>
        <taxon>Asellus</taxon>
    </lineage>
</organism>
<keyword evidence="7 16" id="KW-0812">Transmembrane</keyword>
<dbReference type="PANTHER" id="PTHR11434">
    <property type="entry name" value="NADH-UBIQUINONE OXIDOREDUCTASE SUBUNIT ND4L"/>
    <property type="match status" value="1"/>
</dbReference>
<comment type="function">
    <text evidence="16">Core subunit of the mitochondrial membrane respiratory chain NADH dehydrogenase (Complex I) which catalyzes electron transfer from NADH through the respiratory chain, using ubiquinone as an electron acceptor.</text>
</comment>
<dbReference type="GO" id="GO:0042773">
    <property type="term" value="P:ATP synthesis coupled electron transport"/>
    <property type="evidence" value="ECO:0007669"/>
    <property type="project" value="UniProtKB-UniRule"/>
</dbReference>
<dbReference type="PANTHER" id="PTHR11434:SF0">
    <property type="entry name" value="NADH-UBIQUINONE OXIDOREDUCTASE CHAIN 4L"/>
    <property type="match status" value="1"/>
</dbReference>
<evidence type="ECO:0000256" key="16">
    <source>
        <dbReference type="RuleBase" id="RU004419"/>
    </source>
</evidence>
<comment type="similarity">
    <text evidence="2 16">Belongs to the complex I subunit 4L family.</text>
</comment>
<evidence type="ECO:0000256" key="10">
    <source>
        <dbReference type="ARBA" id="ARBA00022989"/>
    </source>
</evidence>
<accession>E3SX68</accession>
<proteinExistence type="inferred from homology"/>
<dbReference type="GO" id="GO:0008137">
    <property type="term" value="F:NADH dehydrogenase (ubiquinone) activity"/>
    <property type="evidence" value="ECO:0007669"/>
    <property type="project" value="UniProtKB-EC"/>
</dbReference>
<geneLocation type="mitochondrion" evidence="17"/>
<keyword evidence="5 16" id="KW-0813">Transport</keyword>
<evidence type="ECO:0000256" key="3">
    <source>
        <dbReference type="ARBA" id="ARBA00012944"/>
    </source>
</evidence>
<dbReference type="InterPro" id="IPR039428">
    <property type="entry name" value="NUOK/Mnh_C1-like"/>
</dbReference>
<comment type="subcellular location">
    <subcellularLocation>
        <location evidence="16">Mitochondrion inner membrane</location>
        <topology evidence="16">Multi-pass membrane protein</topology>
    </subcellularLocation>
    <subcellularLocation>
        <location evidence="1">Mitochondrion membrane</location>
        <topology evidence="1">Multi-pass membrane protein</topology>
    </subcellularLocation>
</comment>
<comment type="catalytic activity">
    <reaction evidence="15 16">
        <text>a ubiquinone + NADH + 5 H(+)(in) = a ubiquinol + NAD(+) + 4 H(+)(out)</text>
        <dbReference type="Rhea" id="RHEA:29091"/>
        <dbReference type="Rhea" id="RHEA-COMP:9565"/>
        <dbReference type="Rhea" id="RHEA-COMP:9566"/>
        <dbReference type="ChEBI" id="CHEBI:15378"/>
        <dbReference type="ChEBI" id="CHEBI:16389"/>
        <dbReference type="ChEBI" id="CHEBI:17976"/>
        <dbReference type="ChEBI" id="CHEBI:57540"/>
        <dbReference type="ChEBI" id="CHEBI:57945"/>
        <dbReference type="EC" id="7.1.1.2"/>
    </reaction>
</comment>
<gene>
    <name evidence="17" type="primary">ND4L</name>
</gene>
<dbReference type="EC" id="7.1.1.2" evidence="3 16"/>
<evidence type="ECO:0000256" key="12">
    <source>
        <dbReference type="ARBA" id="ARBA00023075"/>
    </source>
</evidence>
<evidence type="ECO:0000256" key="8">
    <source>
        <dbReference type="ARBA" id="ARBA00022967"/>
    </source>
</evidence>
<evidence type="ECO:0000256" key="9">
    <source>
        <dbReference type="ARBA" id="ARBA00022982"/>
    </source>
</evidence>
<keyword evidence="11 16" id="KW-0520">NAD</keyword>
<dbReference type="Gene3D" id="1.10.287.3510">
    <property type="match status" value="1"/>
</dbReference>
<evidence type="ECO:0000256" key="5">
    <source>
        <dbReference type="ARBA" id="ARBA00022448"/>
    </source>
</evidence>